<dbReference type="EMBL" id="ASRX01000047">
    <property type="protein sequence ID" value="EYF03415.1"/>
    <property type="molecule type" value="Genomic_DNA"/>
</dbReference>
<gene>
    <name evidence="2" type="ORF">CAP_5608</name>
</gene>
<sequence length="355" mass="38922">MLKYLHLQNVGPAPEMTLRPAPRLNVLTGDNGLGKSFLLDVAWWALTRQWPAEVNPALTSGLPARPLDPGTATIDFSFHAKSKKDATYRSVFDRHAETWTGRPGRPANPGLVLYAQVDGGFSVWDPARNYWRKAPGGDLQERQPAYVFSAREVWNGLKAGEVQLCNGLIADWALWQKEGGTAFEQLSAALHALSPSAEEALVAGKLGRLSVGDARWIPTLRMPYGRDVPVPMASAGMRRIVALAYLLVWAWQEHVRAAELLDEPPTPGDFPDRRDRVASAPTVAAHHRGLAPGSDGQARRKGRGPDHRGDPLSSFARLNRAALQRQDGCLVRSGSRSRGRRRQGGAHPARLRSSR</sequence>
<dbReference type="InterPro" id="IPR027417">
    <property type="entry name" value="P-loop_NTPase"/>
</dbReference>
<dbReference type="Gene3D" id="3.40.50.300">
    <property type="entry name" value="P-loop containing nucleotide triphosphate hydrolases"/>
    <property type="match status" value="1"/>
</dbReference>
<comment type="caution">
    <text evidence="2">The sequence shown here is derived from an EMBL/GenBank/DDBJ whole genome shotgun (WGS) entry which is preliminary data.</text>
</comment>
<keyword evidence="3" id="KW-1185">Reference proteome</keyword>
<feature type="compositionally biased region" description="Basic residues" evidence="1">
    <location>
        <begin position="335"/>
        <end position="355"/>
    </location>
</feature>
<dbReference type="Proteomes" id="UP000019678">
    <property type="component" value="Unassembled WGS sequence"/>
</dbReference>
<protein>
    <submittedName>
        <fullName evidence="2">Uncharacterized protein</fullName>
    </submittedName>
</protein>
<evidence type="ECO:0000313" key="2">
    <source>
        <dbReference type="EMBL" id="EYF03415.1"/>
    </source>
</evidence>
<dbReference type="SUPFAM" id="SSF52540">
    <property type="entry name" value="P-loop containing nucleoside triphosphate hydrolases"/>
    <property type="match status" value="1"/>
</dbReference>
<name>A0A017T3J5_9BACT</name>
<accession>A0A017T3J5</accession>
<evidence type="ECO:0000256" key="1">
    <source>
        <dbReference type="SAM" id="MobiDB-lite"/>
    </source>
</evidence>
<proteinExistence type="predicted"/>
<evidence type="ECO:0000313" key="3">
    <source>
        <dbReference type="Proteomes" id="UP000019678"/>
    </source>
</evidence>
<dbReference type="STRING" id="1192034.CAP_5608"/>
<dbReference type="eggNOG" id="COG3950">
    <property type="taxonomic scope" value="Bacteria"/>
</dbReference>
<feature type="region of interest" description="Disordered" evidence="1">
    <location>
        <begin position="261"/>
        <end position="355"/>
    </location>
</feature>
<reference evidence="2 3" key="1">
    <citation type="submission" date="2013-05" db="EMBL/GenBank/DDBJ databases">
        <title>Genome assembly of Chondromyces apiculatus DSM 436.</title>
        <authorList>
            <person name="Sharma G."/>
            <person name="Khatri I."/>
            <person name="Kaur C."/>
            <person name="Mayilraj S."/>
            <person name="Subramanian S."/>
        </authorList>
    </citation>
    <scope>NUCLEOTIDE SEQUENCE [LARGE SCALE GENOMIC DNA]</scope>
    <source>
        <strain evidence="2 3">DSM 436</strain>
    </source>
</reference>
<dbReference type="AlphaFoldDB" id="A0A017T3J5"/>
<organism evidence="2 3">
    <name type="scientific">Chondromyces apiculatus DSM 436</name>
    <dbReference type="NCBI Taxonomy" id="1192034"/>
    <lineage>
        <taxon>Bacteria</taxon>
        <taxon>Pseudomonadati</taxon>
        <taxon>Myxococcota</taxon>
        <taxon>Polyangia</taxon>
        <taxon>Polyangiales</taxon>
        <taxon>Polyangiaceae</taxon>
        <taxon>Chondromyces</taxon>
    </lineage>
</organism>